<organism evidence="3 4">
    <name type="scientific">Azospira restricta</name>
    <dbReference type="NCBI Taxonomy" id="404405"/>
    <lineage>
        <taxon>Bacteria</taxon>
        <taxon>Pseudomonadati</taxon>
        <taxon>Pseudomonadota</taxon>
        <taxon>Betaproteobacteria</taxon>
        <taxon>Rhodocyclales</taxon>
        <taxon>Rhodocyclaceae</taxon>
        <taxon>Azospira</taxon>
    </lineage>
</organism>
<evidence type="ECO:0000313" key="4">
    <source>
        <dbReference type="Proteomes" id="UP000663444"/>
    </source>
</evidence>
<feature type="domain" description="Phosphatidic acid phosphatase type 2/haloperoxidase" evidence="2">
    <location>
        <begin position="99"/>
        <end position="224"/>
    </location>
</feature>
<keyword evidence="1" id="KW-0472">Membrane</keyword>
<dbReference type="Gene3D" id="1.20.144.10">
    <property type="entry name" value="Phosphatidic acid phosphatase type 2/haloperoxidase"/>
    <property type="match status" value="1"/>
</dbReference>
<keyword evidence="1" id="KW-1133">Transmembrane helix</keyword>
<feature type="transmembrane region" description="Helical" evidence="1">
    <location>
        <begin position="177"/>
        <end position="194"/>
    </location>
</feature>
<feature type="transmembrane region" description="Helical" evidence="1">
    <location>
        <begin position="200"/>
        <end position="222"/>
    </location>
</feature>
<dbReference type="AlphaFoldDB" id="A0A974SMX5"/>
<dbReference type="KEGG" id="ares:IWH25_12805"/>
<protein>
    <submittedName>
        <fullName evidence="3">Phosphatase PAP2 family protein</fullName>
    </submittedName>
</protein>
<feature type="transmembrane region" description="Helical" evidence="1">
    <location>
        <begin position="146"/>
        <end position="165"/>
    </location>
</feature>
<evidence type="ECO:0000313" key="3">
    <source>
        <dbReference type="EMBL" id="QRJ62649.1"/>
    </source>
</evidence>
<reference evidence="3" key="1">
    <citation type="submission" date="2020-11" db="EMBL/GenBank/DDBJ databases">
        <title>Azospira restricta DSM 18626 genome sequence.</title>
        <authorList>
            <person name="Moe W.M."/>
        </authorList>
    </citation>
    <scope>NUCLEOTIDE SEQUENCE</scope>
    <source>
        <strain evidence="3">DSM 18626</strain>
    </source>
</reference>
<evidence type="ECO:0000259" key="2">
    <source>
        <dbReference type="Pfam" id="PF01569"/>
    </source>
</evidence>
<accession>A0A974SMX5</accession>
<feature type="transmembrane region" description="Helical" evidence="1">
    <location>
        <begin position="28"/>
        <end position="47"/>
    </location>
</feature>
<sequence length="230" mass="25141">MIDPAAEVPSPAAVPWYRLCAQRFGRVLPLKALGTTAFISLFFWAYLHVLHNPGAAVTTMPTTALDEWVGFRPEAFWLYASLWFYTSLPPALTRCWRELVGYGAAIFAVCAIGVGVFAVYPTAVPMFEIDWALHPSFAILKRVDTAGNAFPSLHVATAVFSAIWLDRQLRETGAGRGVRGFSALWCLGIVYSTLATKQHVAFDVGGGLLLGAALGALSLRWVPAWVARRR</sequence>
<proteinExistence type="predicted"/>
<name>A0A974SMX5_9RHOO</name>
<evidence type="ECO:0000256" key="1">
    <source>
        <dbReference type="SAM" id="Phobius"/>
    </source>
</evidence>
<dbReference type="Pfam" id="PF01569">
    <property type="entry name" value="PAP2"/>
    <property type="match status" value="1"/>
</dbReference>
<dbReference type="Proteomes" id="UP000663444">
    <property type="component" value="Chromosome"/>
</dbReference>
<dbReference type="InterPro" id="IPR000326">
    <property type="entry name" value="PAP2/HPO"/>
</dbReference>
<keyword evidence="1" id="KW-0812">Transmembrane</keyword>
<dbReference type="EMBL" id="CP064781">
    <property type="protein sequence ID" value="QRJ62649.1"/>
    <property type="molecule type" value="Genomic_DNA"/>
</dbReference>
<keyword evidence="4" id="KW-1185">Reference proteome</keyword>
<feature type="transmembrane region" description="Helical" evidence="1">
    <location>
        <begin position="99"/>
        <end position="120"/>
    </location>
</feature>
<feature type="transmembrane region" description="Helical" evidence="1">
    <location>
        <begin position="75"/>
        <end position="92"/>
    </location>
</feature>
<gene>
    <name evidence="3" type="ORF">IWH25_12805</name>
</gene>
<dbReference type="RefSeq" id="WP_203386180.1">
    <property type="nucleotide sequence ID" value="NZ_CP064781.1"/>
</dbReference>